<dbReference type="RefSeq" id="WP_149786033.1">
    <property type="nucleotide sequence ID" value="NZ_FNIO01000001.1"/>
</dbReference>
<dbReference type="AlphaFoldDB" id="A0A1H0AA02"/>
<keyword evidence="5" id="KW-0862">Zinc</keyword>
<evidence type="ECO:0000259" key="8">
    <source>
        <dbReference type="Pfam" id="PF01435"/>
    </source>
</evidence>
<feature type="chain" id="PRO_5015064381" evidence="7">
    <location>
        <begin position="24"/>
        <end position="442"/>
    </location>
</feature>
<dbReference type="PANTHER" id="PTHR22726">
    <property type="entry name" value="METALLOENDOPEPTIDASE OMA1"/>
    <property type="match status" value="1"/>
</dbReference>
<evidence type="ECO:0000256" key="3">
    <source>
        <dbReference type="ARBA" id="ARBA00022723"/>
    </source>
</evidence>
<keyword evidence="7" id="KW-0732">Signal</keyword>
<evidence type="ECO:0000256" key="6">
    <source>
        <dbReference type="ARBA" id="ARBA00023049"/>
    </source>
</evidence>
<dbReference type="EMBL" id="FQZZ01000001">
    <property type="protein sequence ID" value="SHJ71601.1"/>
    <property type="molecule type" value="Genomic_DNA"/>
</dbReference>
<dbReference type="GO" id="GO:0051603">
    <property type="term" value="P:proteolysis involved in protein catabolic process"/>
    <property type="evidence" value="ECO:0007669"/>
    <property type="project" value="TreeGrafter"/>
</dbReference>
<dbReference type="PANTHER" id="PTHR22726:SF1">
    <property type="entry name" value="METALLOENDOPEPTIDASE OMA1, MITOCHONDRIAL"/>
    <property type="match status" value="1"/>
</dbReference>
<dbReference type="Pfam" id="PF01435">
    <property type="entry name" value="Peptidase_M48"/>
    <property type="match status" value="1"/>
</dbReference>
<evidence type="ECO:0000313" key="9">
    <source>
        <dbReference type="EMBL" id="SHJ71601.1"/>
    </source>
</evidence>
<dbReference type="GO" id="GO:0004222">
    <property type="term" value="F:metalloendopeptidase activity"/>
    <property type="evidence" value="ECO:0007669"/>
    <property type="project" value="InterPro"/>
</dbReference>
<dbReference type="Proteomes" id="UP000324252">
    <property type="component" value="Unassembled WGS sequence"/>
</dbReference>
<dbReference type="Gene3D" id="1.25.40.10">
    <property type="entry name" value="Tetratricopeptide repeat domain"/>
    <property type="match status" value="1"/>
</dbReference>
<keyword evidence="4" id="KW-0378">Hydrolase</keyword>
<name>A0A1H0AA02_9RHOB</name>
<keyword evidence="10" id="KW-1185">Reference proteome</keyword>
<evidence type="ECO:0000256" key="1">
    <source>
        <dbReference type="ARBA" id="ARBA00001947"/>
    </source>
</evidence>
<dbReference type="OrthoDB" id="9814887at2"/>
<evidence type="ECO:0000313" key="10">
    <source>
        <dbReference type="Proteomes" id="UP000324252"/>
    </source>
</evidence>
<dbReference type="SUPFAM" id="SSF48452">
    <property type="entry name" value="TPR-like"/>
    <property type="match status" value="1"/>
</dbReference>
<keyword evidence="3" id="KW-0479">Metal-binding</keyword>
<dbReference type="Pfam" id="PF14559">
    <property type="entry name" value="TPR_19"/>
    <property type="match status" value="1"/>
</dbReference>
<feature type="domain" description="Peptidase M48" evidence="8">
    <location>
        <begin position="32"/>
        <end position="221"/>
    </location>
</feature>
<sequence>MSYIWRFAVAATLVVALALPAQARGLIRDPDIEHALAELARPVLNAAGLSPTQVRILVIDDPGLNAFIVDNRHIFIHSGMLMKLDSPAQVQAVIAHEAAHIQNGHIASRLQSAQAANTISGLGIALAMAAAASGAGGQAASGLALGVAGSANRVFMSHTRAEESSADASGLRYMVRAGIDPKAFIEVLDIFRGQELLSESRQDPYARTHPLSRDRLRAVTAQAGAAQVASPPPQDAAYWFARATGKLSAFSRAPAWTLRRLNESPTEDIRLMRTAIAHHRQPDTRRAMAAIDKLAAMRPTDPFVHELRGQILLESRQAGAAVAAYKRATDLAPGNALIMGGYGRALLAADNPRAARDALERARARDFRDPRVLRDLAVAYAKTGDPGLASVVTAERYALAGRFDDALVHARRAEGLVPRGSRAGLRAQDVISAAEAALRQRR</sequence>
<evidence type="ECO:0000256" key="7">
    <source>
        <dbReference type="SAM" id="SignalP"/>
    </source>
</evidence>
<dbReference type="GO" id="GO:0016020">
    <property type="term" value="C:membrane"/>
    <property type="evidence" value="ECO:0007669"/>
    <property type="project" value="TreeGrafter"/>
</dbReference>
<reference evidence="9 10" key="1">
    <citation type="submission" date="2016-11" db="EMBL/GenBank/DDBJ databases">
        <authorList>
            <person name="Varghese N."/>
            <person name="Submissions S."/>
        </authorList>
    </citation>
    <scope>NUCLEOTIDE SEQUENCE [LARGE SCALE GENOMIC DNA]</scope>
    <source>
        <strain evidence="9 10">DSM 29620</strain>
    </source>
</reference>
<accession>A0A1H0AA02</accession>
<gene>
    <name evidence="9" type="ORF">SAMN05444142_1011130</name>
</gene>
<organism evidence="9 10">
    <name type="scientific">Lutimaribacter pacificus</name>
    <dbReference type="NCBI Taxonomy" id="391948"/>
    <lineage>
        <taxon>Bacteria</taxon>
        <taxon>Pseudomonadati</taxon>
        <taxon>Pseudomonadota</taxon>
        <taxon>Alphaproteobacteria</taxon>
        <taxon>Rhodobacterales</taxon>
        <taxon>Roseobacteraceae</taxon>
        <taxon>Lutimaribacter</taxon>
    </lineage>
</organism>
<evidence type="ECO:0000256" key="4">
    <source>
        <dbReference type="ARBA" id="ARBA00022801"/>
    </source>
</evidence>
<protein>
    <submittedName>
        <fullName evidence="9">Zn-dependent protease, contains TPR repeats</fullName>
    </submittedName>
</protein>
<evidence type="ECO:0000256" key="5">
    <source>
        <dbReference type="ARBA" id="ARBA00022833"/>
    </source>
</evidence>
<dbReference type="InterPro" id="IPR051156">
    <property type="entry name" value="Mito/Outer_Membr_Metalloprot"/>
</dbReference>
<keyword evidence="2 9" id="KW-0645">Protease</keyword>
<dbReference type="InterPro" id="IPR011990">
    <property type="entry name" value="TPR-like_helical_dom_sf"/>
</dbReference>
<dbReference type="Gene3D" id="3.30.2010.10">
    <property type="entry name" value="Metalloproteases ('zincins'), catalytic domain"/>
    <property type="match status" value="1"/>
</dbReference>
<dbReference type="GO" id="GO:0046872">
    <property type="term" value="F:metal ion binding"/>
    <property type="evidence" value="ECO:0007669"/>
    <property type="project" value="UniProtKB-KW"/>
</dbReference>
<feature type="signal peptide" evidence="7">
    <location>
        <begin position="1"/>
        <end position="23"/>
    </location>
</feature>
<proteinExistence type="predicted"/>
<keyword evidence="6" id="KW-0482">Metalloprotease</keyword>
<comment type="cofactor">
    <cofactor evidence="1">
        <name>Zn(2+)</name>
        <dbReference type="ChEBI" id="CHEBI:29105"/>
    </cofactor>
</comment>
<evidence type="ECO:0000256" key="2">
    <source>
        <dbReference type="ARBA" id="ARBA00022670"/>
    </source>
</evidence>
<dbReference type="CDD" id="cd07324">
    <property type="entry name" value="M48C_Oma1-like"/>
    <property type="match status" value="1"/>
</dbReference>
<dbReference type="InterPro" id="IPR001915">
    <property type="entry name" value="Peptidase_M48"/>
</dbReference>